<dbReference type="EMBL" id="JAVRFG010000001">
    <property type="protein sequence ID" value="MDT0488898.1"/>
    <property type="molecule type" value="Genomic_DNA"/>
</dbReference>
<keyword evidence="2 6" id="KW-0489">Methyltransferase</keyword>
<dbReference type="PANTHER" id="PTHR46098:SF1">
    <property type="entry name" value="TRNA (CYTOSINE(38)-C(5))-METHYLTRANSFERASE"/>
    <property type="match status" value="1"/>
</dbReference>
<keyword evidence="8" id="KW-1185">Reference proteome</keyword>
<dbReference type="EC" id="2.1.1.37" evidence="1"/>
<dbReference type="InterPro" id="IPR029063">
    <property type="entry name" value="SAM-dependent_MTases_sf"/>
</dbReference>
<name>A0ABU2VTH6_9ACTN</name>
<evidence type="ECO:0000313" key="8">
    <source>
        <dbReference type="Proteomes" id="UP001180556"/>
    </source>
</evidence>
<reference evidence="8" key="1">
    <citation type="submission" date="2023-07" db="EMBL/GenBank/DDBJ databases">
        <title>30 novel species of actinomycetes from the DSMZ collection.</title>
        <authorList>
            <person name="Nouioui I."/>
        </authorList>
    </citation>
    <scope>NUCLEOTIDE SEQUENCE [LARGE SCALE GENOMIC DNA]</scope>
    <source>
        <strain evidence="8">DSM 40932</strain>
    </source>
</reference>
<dbReference type="PRINTS" id="PR00105">
    <property type="entry name" value="C5METTRFRASE"/>
</dbReference>
<dbReference type="SUPFAM" id="SSF53335">
    <property type="entry name" value="S-adenosyl-L-methionine-dependent methyltransferases"/>
    <property type="match status" value="1"/>
</dbReference>
<keyword evidence="3 6" id="KW-0808">Transferase</keyword>
<dbReference type="Pfam" id="PF00145">
    <property type="entry name" value="DNA_methylase"/>
    <property type="match status" value="1"/>
</dbReference>
<dbReference type="Proteomes" id="UP001180556">
    <property type="component" value="Unassembled WGS sequence"/>
</dbReference>
<dbReference type="Gene3D" id="3.40.50.150">
    <property type="entry name" value="Vaccinia Virus protein VP39"/>
    <property type="match status" value="1"/>
</dbReference>
<protein>
    <recommendedName>
        <fullName evidence="1">DNA (cytosine-5-)-methyltransferase</fullName>
        <ecNumber evidence="1">2.1.1.37</ecNumber>
    </recommendedName>
</protein>
<evidence type="ECO:0000256" key="6">
    <source>
        <dbReference type="PROSITE-ProRule" id="PRU01016"/>
    </source>
</evidence>
<dbReference type="PROSITE" id="PS51679">
    <property type="entry name" value="SAM_MT_C5"/>
    <property type="match status" value="1"/>
</dbReference>
<gene>
    <name evidence="7" type="ORF">RM717_00075</name>
</gene>
<dbReference type="InterPro" id="IPR050750">
    <property type="entry name" value="C5-MTase"/>
</dbReference>
<organism evidence="7 8">
    <name type="scientific">Streptomyces stephensoniae</name>
    <dbReference type="NCBI Taxonomy" id="3375367"/>
    <lineage>
        <taxon>Bacteria</taxon>
        <taxon>Bacillati</taxon>
        <taxon>Actinomycetota</taxon>
        <taxon>Actinomycetes</taxon>
        <taxon>Kitasatosporales</taxon>
        <taxon>Streptomycetaceae</taxon>
        <taxon>Streptomyces</taxon>
    </lineage>
</organism>
<keyword evidence="4 6" id="KW-0949">S-adenosyl-L-methionine</keyword>
<dbReference type="InterPro" id="IPR001525">
    <property type="entry name" value="C5_MeTfrase"/>
</dbReference>
<evidence type="ECO:0000313" key="7">
    <source>
        <dbReference type="EMBL" id="MDT0488898.1"/>
    </source>
</evidence>
<dbReference type="RefSeq" id="WP_311594815.1">
    <property type="nucleotide sequence ID" value="NZ_JAVRFG010000001.1"/>
</dbReference>
<dbReference type="PANTHER" id="PTHR46098">
    <property type="entry name" value="TRNA (CYTOSINE(38)-C(5))-METHYLTRANSFERASE"/>
    <property type="match status" value="1"/>
</dbReference>
<keyword evidence="5" id="KW-0680">Restriction system</keyword>
<proteinExistence type="inferred from homology"/>
<feature type="active site" evidence="6">
    <location>
        <position position="73"/>
    </location>
</feature>
<evidence type="ECO:0000256" key="5">
    <source>
        <dbReference type="ARBA" id="ARBA00022747"/>
    </source>
</evidence>
<evidence type="ECO:0000256" key="1">
    <source>
        <dbReference type="ARBA" id="ARBA00011975"/>
    </source>
</evidence>
<evidence type="ECO:0000256" key="4">
    <source>
        <dbReference type="ARBA" id="ARBA00022691"/>
    </source>
</evidence>
<accession>A0ABU2VTH6</accession>
<evidence type="ECO:0000256" key="3">
    <source>
        <dbReference type="ARBA" id="ARBA00022679"/>
    </source>
</evidence>
<dbReference type="GO" id="GO:0032259">
    <property type="term" value="P:methylation"/>
    <property type="evidence" value="ECO:0007669"/>
    <property type="project" value="UniProtKB-KW"/>
</dbReference>
<comment type="caution">
    <text evidence="7">The sequence shown here is derived from an EMBL/GenBank/DDBJ whole genome shotgun (WGS) entry which is preliminary data.</text>
</comment>
<dbReference type="GO" id="GO:0008168">
    <property type="term" value="F:methyltransferase activity"/>
    <property type="evidence" value="ECO:0007669"/>
    <property type="project" value="UniProtKB-KW"/>
</dbReference>
<evidence type="ECO:0000256" key="2">
    <source>
        <dbReference type="ARBA" id="ARBA00022603"/>
    </source>
</evidence>
<sequence length="191" mass="20712">MPILELCAGYGGLGLAVERLTGDTVDYVAEIDPAASQILAERYPHAPNLGDITQIDWHALAGNVTTITAGFPCQDISIAGRGAGINGTRSGIWRNVAKAVRIIRPDIVFLENVAVIRRRGLPEVLGSLAESGYDAKWCCYRASGVGAAHHRDRWFCVAVPQDSHGESWRKWRRTASDETYWKNPIRGGGGG</sequence>
<comment type="similarity">
    <text evidence="6">Belongs to the class I-like SAM-binding methyltransferase superfamily. C5-methyltransferase family.</text>
</comment>